<gene>
    <name evidence="1" type="ordered locus">CPS_0204</name>
</gene>
<accession>Q48AE1</accession>
<reference evidence="1" key="1">
    <citation type="journal article" date="2005" name="Proc. Natl. Acad. Sci. U.S.A.">
        <title>The psychrophilic lifestyle as revealed by the genome sequence of Colwellia psychrerythraea 34H through genomic and proteomic analyses.</title>
        <authorList>
            <person name="Methe B.A."/>
            <person name="Nelson K.E."/>
            <person name="Deming J.W."/>
            <person name="Momen B."/>
            <person name="Melamud E."/>
            <person name="Zhang X."/>
            <person name="Moult J."/>
            <person name="Madupu R."/>
            <person name="Nelson W.C."/>
            <person name="Dodson R.J."/>
            <person name="Brinkac L.M."/>
            <person name="Daugherty S.C."/>
            <person name="Durkin A.S."/>
            <person name="DeBoy R.T."/>
            <person name="Kolonay J.F."/>
            <person name="Sullivan S.A."/>
            <person name="Zhou L."/>
            <person name="Davidsen T.M."/>
            <person name="Wu M."/>
            <person name="Huston A.L."/>
            <person name="Lewis M."/>
            <person name="Weaver B."/>
            <person name="Weidman J.F."/>
            <person name="Khouri H."/>
            <person name="Utterback T.R."/>
            <person name="Feldblyum T.V."/>
            <person name="Fraser C.M."/>
        </authorList>
    </citation>
    <scope>NUCLEOTIDE SEQUENCE [LARGE SCALE GENOMIC DNA]</scope>
    <source>
        <strain evidence="1">34H</strain>
    </source>
</reference>
<evidence type="ECO:0000313" key="2">
    <source>
        <dbReference type="Proteomes" id="UP000000547"/>
    </source>
</evidence>
<evidence type="ECO:0000313" key="1">
    <source>
        <dbReference type="EMBL" id="AAZ27487.1"/>
    </source>
</evidence>
<name>Q48AE1_COLP3</name>
<proteinExistence type="predicted"/>
<sequence>MVSFNALLDKACFYLVFSGESVQKSIRKYIATFLLLTSV</sequence>
<dbReference type="KEGG" id="cps:CPS_0204"/>
<protein>
    <submittedName>
        <fullName evidence="1">Uncharacterized protein</fullName>
    </submittedName>
</protein>
<dbReference type="STRING" id="167879.CPS_0204"/>
<dbReference type="HOGENOM" id="CLU_3307966_0_0_6"/>
<dbReference type="Proteomes" id="UP000000547">
    <property type="component" value="Chromosome"/>
</dbReference>
<dbReference type="EMBL" id="CP000083">
    <property type="protein sequence ID" value="AAZ27487.1"/>
    <property type="molecule type" value="Genomic_DNA"/>
</dbReference>
<dbReference type="AlphaFoldDB" id="Q48AE1"/>
<organism evidence="1 2">
    <name type="scientific">Colwellia psychrerythraea (strain 34H / ATCC BAA-681)</name>
    <name type="common">Vibrio psychroerythus</name>
    <dbReference type="NCBI Taxonomy" id="167879"/>
    <lineage>
        <taxon>Bacteria</taxon>
        <taxon>Pseudomonadati</taxon>
        <taxon>Pseudomonadota</taxon>
        <taxon>Gammaproteobacteria</taxon>
        <taxon>Alteromonadales</taxon>
        <taxon>Colwelliaceae</taxon>
        <taxon>Colwellia</taxon>
    </lineage>
</organism>